<reference evidence="5 8" key="1">
    <citation type="submission" date="2016-01" db="EMBL/GenBank/DDBJ databases">
        <authorList>
            <person name="Mitreva M."/>
            <person name="Pepin K.H."/>
            <person name="Mihindukulasuriya K.A."/>
            <person name="Fulton R."/>
            <person name="Fronick C."/>
            <person name="O'Laughlin M."/>
            <person name="Miner T."/>
            <person name="Herter B."/>
            <person name="Rosa B.A."/>
            <person name="Cordes M."/>
            <person name="Tomlinson C."/>
            <person name="Wollam A."/>
            <person name="Palsikar V.B."/>
            <person name="Mardis E.R."/>
            <person name="Wilson R.K."/>
        </authorList>
    </citation>
    <scope>NUCLEOTIDE SEQUENCE [LARGE SCALE GENOMIC DNA]</scope>
    <source>
        <strain evidence="5 8">MJR7738</strain>
    </source>
</reference>
<dbReference type="GO" id="GO:0005524">
    <property type="term" value="F:ATP binding"/>
    <property type="evidence" value="ECO:0007669"/>
    <property type="project" value="UniProtKB-KW"/>
</dbReference>
<dbReference type="eggNOG" id="COG1131">
    <property type="taxonomic scope" value="Bacteria"/>
</dbReference>
<evidence type="ECO:0000256" key="1">
    <source>
        <dbReference type="ARBA" id="ARBA00022448"/>
    </source>
</evidence>
<dbReference type="CDD" id="cd03230">
    <property type="entry name" value="ABC_DR_subfamily_A"/>
    <property type="match status" value="1"/>
</dbReference>
<dbReference type="SUPFAM" id="SSF52540">
    <property type="entry name" value="P-loop containing nucleoside triphosphate hydrolases"/>
    <property type="match status" value="1"/>
</dbReference>
<protein>
    <submittedName>
        <fullName evidence="7">ABC transporter ATP-binding protein</fullName>
    </submittedName>
    <submittedName>
        <fullName evidence="5">ABC transporter, ATP-binding protein SagG family protein</fullName>
    </submittedName>
</protein>
<dbReference type="PANTHER" id="PTHR42939:SF1">
    <property type="entry name" value="ABC TRANSPORTER ATP-BINDING PROTEIN ALBC-RELATED"/>
    <property type="match status" value="1"/>
</dbReference>
<evidence type="ECO:0000313" key="6">
    <source>
        <dbReference type="EMBL" id="QEX39724.1"/>
    </source>
</evidence>
<reference evidence="7 9" key="2">
    <citation type="journal article" date="2019" name="Sci. Transl. Med.">
        <title>Quorum sensing between bacterial species on the skin protects against epidermal injury in atopic dermatitis.</title>
        <authorList>
            <person name="Williams M.R."/>
        </authorList>
    </citation>
    <scope>NUCLEOTIDE SEQUENCE [LARGE SCALE GENOMIC DNA]</scope>
    <source>
        <strain evidence="7 9">E7</strain>
    </source>
</reference>
<dbReference type="InterPro" id="IPR051782">
    <property type="entry name" value="ABC_Transporter_VariousFunc"/>
</dbReference>
<dbReference type="PROSITE" id="PS50893">
    <property type="entry name" value="ABC_TRANSPORTER_2"/>
    <property type="match status" value="1"/>
</dbReference>
<dbReference type="Pfam" id="PF00005">
    <property type="entry name" value="ABC_tran"/>
    <property type="match status" value="1"/>
</dbReference>
<dbReference type="InterPro" id="IPR017871">
    <property type="entry name" value="ABC_transporter-like_CS"/>
</dbReference>
<reference evidence="6 10" key="3">
    <citation type="submission" date="2019-07" db="EMBL/GenBank/DDBJ databases">
        <title>Comparative genome analysis of staphylococcus lugdunensis shows clonal complex-dependent diversity of the putative virulence factor, ess/type vii locus.</title>
        <authorList>
            <person name="Lebeurre J."/>
            <person name="Dahyot S."/>
            <person name="Diene S."/>
            <person name="Paulay A."/>
            <person name="Aubourg M."/>
            <person name="Argemi X."/>
            <person name="Giard J.-C."/>
            <person name="Tournier I."/>
            <person name="Francois P."/>
            <person name="Pestel-Caron M."/>
        </authorList>
    </citation>
    <scope>NUCLEOTIDE SEQUENCE [LARGE SCALE GENOMIC DNA]</scope>
    <source>
        <strain evidence="6 10">SL13</strain>
    </source>
</reference>
<dbReference type="SMART" id="SM00382">
    <property type="entry name" value="AAA"/>
    <property type="match status" value="1"/>
</dbReference>
<dbReference type="PROSITE" id="PS00211">
    <property type="entry name" value="ABC_TRANSPORTER_1"/>
    <property type="match status" value="1"/>
</dbReference>
<accession>A0A133Q4M2</accession>
<keyword evidence="2" id="KW-0547">Nucleotide-binding</keyword>
<dbReference type="Proteomes" id="UP000293637">
    <property type="component" value="Unassembled WGS sequence"/>
</dbReference>
<evidence type="ECO:0000256" key="2">
    <source>
        <dbReference type="ARBA" id="ARBA00022741"/>
    </source>
</evidence>
<evidence type="ECO:0000313" key="7">
    <source>
        <dbReference type="EMBL" id="TBW73254.1"/>
    </source>
</evidence>
<keyword evidence="10" id="KW-1185">Reference proteome</keyword>
<evidence type="ECO:0000313" key="5">
    <source>
        <dbReference type="EMBL" id="KXA37813.1"/>
    </source>
</evidence>
<keyword evidence="3 7" id="KW-0067">ATP-binding</keyword>
<dbReference type="EMBL" id="LRQI01000064">
    <property type="protein sequence ID" value="KXA37813.1"/>
    <property type="molecule type" value="Genomic_DNA"/>
</dbReference>
<dbReference type="Proteomes" id="UP000325462">
    <property type="component" value="Chromosome"/>
</dbReference>
<evidence type="ECO:0000313" key="9">
    <source>
        <dbReference type="Proteomes" id="UP000293637"/>
    </source>
</evidence>
<dbReference type="InterPro" id="IPR003593">
    <property type="entry name" value="AAA+_ATPase"/>
</dbReference>
<dbReference type="GO" id="GO:0016887">
    <property type="term" value="F:ATP hydrolysis activity"/>
    <property type="evidence" value="ECO:0007669"/>
    <property type="project" value="InterPro"/>
</dbReference>
<dbReference type="STRING" id="28035.B6N84_03825"/>
<sequence length="237" mass="26628">MLSIQNLSKTYKGSDKGVKNLSLELYEGDICAFIGANGAGKTTTIKSIVGIHTFDHGEVKLFNINLKDNPEYYKSFIGYSPDTPDLYNNMTGKAYIELIAALYKMENIELEEKLSYLIKELKFESAIYDLVSSYSHGMKQRLVLISLLMHDPKLIILDEPFVGLDPNAIDFLVNEIRRRASEGAIILYSTHVLEVAEKLCNKLVILDHGKAVVNDTMESILKKAPLNEIFKDVTSDE</sequence>
<dbReference type="OMA" id="DLNPGRW"/>
<evidence type="ECO:0000259" key="4">
    <source>
        <dbReference type="PROSITE" id="PS50893"/>
    </source>
</evidence>
<dbReference type="GeneID" id="58091504"/>
<dbReference type="EMBL" id="SCHB01000001">
    <property type="protein sequence ID" value="TBW73254.1"/>
    <property type="molecule type" value="Genomic_DNA"/>
</dbReference>
<proteinExistence type="predicted"/>
<evidence type="ECO:0000313" key="10">
    <source>
        <dbReference type="Proteomes" id="UP000325462"/>
    </source>
</evidence>
<gene>
    <name evidence="7" type="ORF">EQ812_00200</name>
    <name evidence="6" type="ORF">FO454_12720</name>
    <name evidence="5" type="ORF">HMPREF3225_01445</name>
</gene>
<name>A0A133Q4M2_STALU</name>
<keyword evidence="1" id="KW-0813">Transport</keyword>
<dbReference type="Gene3D" id="3.40.50.300">
    <property type="entry name" value="P-loop containing nucleotide triphosphate hydrolases"/>
    <property type="match status" value="1"/>
</dbReference>
<evidence type="ECO:0000256" key="3">
    <source>
        <dbReference type="ARBA" id="ARBA00022840"/>
    </source>
</evidence>
<dbReference type="AlphaFoldDB" id="A0A133Q4M2"/>
<feature type="domain" description="ABC transporter" evidence="4">
    <location>
        <begin position="2"/>
        <end position="233"/>
    </location>
</feature>
<dbReference type="RefSeq" id="WP_002460034.1">
    <property type="nucleotide sequence ID" value="NZ_AP021848.1"/>
</dbReference>
<dbReference type="InterPro" id="IPR027417">
    <property type="entry name" value="P-loop_NTPase"/>
</dbReference>
<dbReference type="EMBL" id="CP041722">
    <property type="protein sequence ID" value="QEX39724.1"/>
    <property type="molecule type" value="Genomic_DNA"/>
</dbReference>
<organism evidence="7 9">
    <name type="scientific">Staphylococcus lugdunensis</name>
    <dbReference type="NCBI Taxonomy" id="28035"/>
    <lineage>
        <taxon>Bacteria</taxon>
        <taxon>Bacillati</taxon>
        <taxon>Bacillota</taxon>
        <taxon>Bacilli</taxon>
        <taxon>Bacillales</taxon>
        <taxon>Staphylococcaceae</taxon>
        <taxon>Staphylococcus</taxon>
    </lineage>
</organism>
<evidence type="ECO:0000313" key="8">
    <source>
        <dbReference type="Proteomes" id="UP000070063"/>
    </source>
</evidence>
<dbReference type="Proteomes" id="UP000070063">
    <property type="component" value="Unassembled WGS sequence"/>
</dbReference>
<dbReference type="PANTHER" id="PTHR42939">
    <property type="entry name" value="ABC TRANSPORTER ATP-BINDING PROTEIN ALBC-RELATED"/>
    <property type="match status" value="1"/>
</dbReference>
<dbReference type="InterPro" id="IPR003439">
    <property type="entry name" value="ABC_transporter-like_ATP-bd"/>
</dbReference>